<sequence>MNNKLNFNNNLSDNSSKVTILLIVLGVILLVFISIMVYINYSRYNQYKIHDFVEEELLKTVHDCKNNLLTIPGEKIPTSSLGNEYSLNMWLYVSDYNYNYDKPKYVLMKGSTSSKGDNGIYNNANPGIYLAGGKNDLVIDIELQSGQNAPVSSDDNSFATCIISNIPLQRWLCINLSIYNNIIDVYMDGKLYKSHIFDGFPKPNNDSMYLGFDGGFDGYVSRITWANKNLSPEQIYAKYEEGPKILEDSMDKIKTTLGLTE</sequence>
<reference evidence="2" key="1">
    <citation type="journal article" date="2020" name="Nature">
        <title>Giant virus diversity and host interactions through global metagenomics.</title>
        <authorList>
            <person name="Schulz F."/>
            <person name="Roux S."/>
            <person name="Paez-Espino D."/>
            <person name="Jungbluth S."/>
            <person name="Walsh D.A."/>
            <person name="Denef V.J."/>
            <person name="McMahon K.D."/>
            <person name="Konstantinidis K.T."/>
            <person name="Eloe-Fadrosh E.A."/>
            <person name="Kyrpides N.C."/>
            <person name="Woyke T."/>
        </authorList>
    </citation>
    <scope>NUCLEOTIDE SEQUENCE</scope>
    <source>
        <strain evidence="2">GVMAG-M-3300025860-25</strain>
    </source>
</reference>
<protein>
    <recommendedName>
        <fullName evidence="3">LamG-like jellyroll fold domain-containing protein</fullName>
    </recommendedName>
</protein>
<organism evidence="2">
    <name type="scientific">viral metagenome</name>
    <dbReference type="NCBI Taxonomy" id="1070528"/>
    <lineage>
        <taxon>unclassified sequences</taxon>
        <taxon>metagenomes</taxon>
        <taxon>organismal metagenomes</taxon>
    </lineage>
</organism>
<evidence type="ECO:0000256" key="1">
    <source>
        <dbReference type="SAM" id="Phobius"/>
    </source>
</evidence>
<evidence type="ECO:0000313" key="2">
    <source>
        <dbReference type="EMBL" id="QHU01360.1"/>
    </source>
</evidence>
<dbReference type="Pfam" id="PF13385">
    <property type="entry name" value="Laminin_G_3"/>
    <property type="match status" value="1"/>
</dbReference>
<dbReference type="Gene3D" id="2.60.120.200">
    <property type="match status" value="1"/>
</dbReference>
<proteinExistence type="predicted"/>
<accession>A0A6C0J916</accession>
<dbReference type="InterPro" id="IPR013320">
    <property type="entry name" value="ConA-like_dom_sf"/>
</dbReference>
<dbReference type="SUPFAM" id="SSF49899">
    <property type="entry name" value="Concanavalin A-like lectins/glucanases"/>
    <property type="match status" value="1"/>
</dbReference>
<evidence type="ECO:0008006" key="3">
    <source>
        <dbReference type="Google" id="ProtNLM"/>
    </source>
</evidence>
<feature type="transmembrane region" description="Helical" evidence="1">
    <location>
        <begin position="20"/>
        <end position="41"/>
    </location>
</feature>
<name>A0A6C0J916_9ZZZZ</name>
<keyword evidence="1" id="KW-0812">Transmembrane</keyword>
<keyword evidence="1" id="KW-0472">Membrane</keyword>
<dbReference type="AlphaFoldDB" id="A0A6C0J916"/>
<dbReference type="EMBL" id="MN740339">
    <property type="protein sequence ID" value="QHU01360.1"/>
    <property type="molecule type" value="Genomic_DNA"/>
</dbReference>
<keyword evidence="1" id="KW-1133">Transmembrane helix</keyword>